<proteinExistence type="predicted"/>
<dbReference type="Proteomes" id="UP000027222">
    <property type="component" value="Unassembled WGS sequence"/>
</dbReference>
<dbReference type="EMBL" id="KL142399">
    <property type="protein sequence ID" value="KDR70005.1"/>
    <property type="molecule type" value="Genomic_DNA"/>
</dbReference>
<dbReference type="OrthoDB" id="550575at2759"/>
<keyword evidence="3" id="KW-1185">Reference proteome</keyword>
<evidence type="ECO:0000256" key="1">
    <source>
        <dbReference type="SAM" id="MobiDB-lite"/>
    </source>
</evidence>
<feature type="compositionally biased region" description="Low complexity" evidence="1">
    <location>
        <begin position="653"/>
        <end position="668"/>
    </location>
</feature>
<protein>
    <recommendedName>
        <fullName evidence="4">F-box domain-containing protein</fullName>
    </recommendedName>
</protein>
<dbReference type="Gene3D" id="1.20.1280.50">
    <property type="match status" value="1"/>
</dbReference>
<dbReference type="AlphaFoldDB" id="A0A067SGF0"/>
<dbReference type="SUPFAM" id="SSF81383">
    <property type="entry name" value="F-box domain"/>
    <property type="match status" value="1"/>
</dbReference>
<accession>A0A067SGF0</accession>
<reference evidence="3" key="1">
    <citation type="journal article" date="2014" name="Proc. Natl. Acad. Sci. U.S.A.">
        <title>Extensive sampling of basidiomycete genomes demonstrates inadequacy of the white-rot/brown-rot paradigm for wood decay fungi.</title>
        <authorList>
            <person name="Riley R."/>
            <person name="Salamov A.A."/>
            <person name="Brown D.W."/>
            <person name="Nagy L.G."/>
            <person name="Floudas D."/>
            <person name="Held B.W."/>
            <person name="Levasseur A."/>
            <person name="Lombard V."/>
            <person name="Morin E."/>
            <person name="Otillar R."/>
            <person name="Lindquist E.A."/>
            <person name="Sun H."/>
            <person name="LaButti K.M."/>
            <person name="Schmutz J."/>
            <person name="Jabbour D."/>
            <person name="Luo H."/>
            <person name="Baker S.E."/>
            <person name="Pisabarro A.G."/>
            <person name="Walton J.D."/>
            <person name="Blanchette R.A."/>
            <person name="Henrissat B."/>
            <person name="Martin F."/>
            <person name="Cullen D."/>
            <person name="Hibbett D.S."/>
            <person name="Grigoriev I.V."/>
        </authorList>
    </citation>
    <scope>NUCLEOTIDE SEQUENCE [LARGE SCALE GENOMIC DNA]</scope>
    <source>
        <strain evidence="3">CBS 339.88</strain>
    </source>
</reference>
<dbReference type="STRING" id="685588.A0A067SGF0"/>
<gene>
    <name evidence="2" type="ORF">GALMADRAFT_255349</name>
</gene>
<name>A0A067SGF0_GALM3</name>
<dbReference type="InterPro" id="IPR036047">
    <property type="entry name" value="F-box-like_dom_sf"/>
</dbReference>
<dbReference type="HOGENOM" id="CLU_010947_0_0_1"/>
<evidence type="ECO:0000313" key="3">
    <source>
        <dbReference type="Proteomes" id="UP000027222"/>
    </source>
</evidence>
<organism evidence="2 3">
    <name type="scientific">Galerina marginata (strain CBS 339.88)</name>
    <dbReference type="NCBI Taxonomy" id="685588"/>
    <lineage>
        <taxon>Eukaryota</taxon>
        <taxon>Fungi</taxon>
        <taxon>Dikarya</taxon>
        <taxon>Basidiomycota</taxon>
        <taxon>Agaricomycotina</taxon>
        <taxon>Agaricomycetes</taxon>
        <taxon>Agaricomycetidae</taxon>
        <taxon>Agaricales</taxon>
        <taxon>Agaricineae</taxon>
        <taxon>Strophariaceae</taxon>
        <taxon>Galerina</taxon>
    </lineage>
</organism>
<feature type="region of interest" description="Disordered" evidence="1">
    <location>
        <begin position="603"/>
        <end position="670"/>
    </location>
</feature>
<feature type="region of interest" description="Disordered" evidence="1">
    <location>
        <begin position="510"/>
        <end position="547"/>
    </location>
</feature>
<evidence type="ECO:0000313" key="2">
    <source>
        <dbReference type="EMBL" id="KDR70005.1"/>
    </source>
</evidence>
<sequence>MHDQRFPVELPAELSLLIISYLPLSSLAVLHQLNRSWSDFLSLQENEDAVYRAAAVREGYVGAALTGVRWEAQAYSEKAMRDVDSWKIFCKKRKMITSSWAGYAPSRITPSPRQIGHDTDGESSPHYRRVYDIKVDEKAGISMATTKSGGLVVRDLETDLVLWELPVRYVWANTRLEYGEGYLIFDHGGAEIEVWRRTADIPVPSTANSGTVHLADENREERQCHPELQFNPASIPNERQRSIVDHIYQLSVSPASIPTQSSISFHNSSKGAFTPHAVLHMPDFPLCAFRFVYPELLVASAERAHVWDVRSARVIECVEGIHLIHPAPGQHNEEHNIADHAVPIIPEPEVVDFVRSVDISPRHLCFAGLYHVRIFSRETGAFALTLPSTRFGYGRWRWEVGSRSWASAEAVANGEGDEWVDSYAKAKGRGKRRHGGSDIPREAVRVPVRFTDVDEEGLGRESKLLDEFVAVRFSGDGTHLATLLKGSRLVIIPHFEAFLGLPKTMKVRGGVGTSINHSHQNRKQNLKLSRPQAQTGSSPFQPSRELRRDQDTEIFACTLDIQLGAPEASKAMHLAYENGRFGVVTSNAIYVVVPNIPVGPPPWNIRKQKQGSKASVGPVKAQAPVPASRSTAHSLRRTPKSKSGGGPNLSDISPPSSSARTMPTSSSTPPLPSVKICRLPYFSNPSWLNSINCLAMSDTGLYVNWNPTQPKVVEEGLRSRVEHPDTVRKEQKMDIFERQATKEKWEREYQSSLEAYELDEAGRYRLHQNEDMFVLHTLRDLETSTISSIYTVDFAPGK</sequence>
<feature type="compositionally biased region" description="Polar residues" evidence="1">
    <location>
        <begin position="531"/>
        <end position="541"/>
    </location>
</feature>
<evidence type="ECO:0008006" key="4">
    <source>
        <dbReference type="Google" id="ProtNLM"/>
    </source>
</evidence>